<sequence length="183" mass="20999">MRKLTIISTLILGMLFLSSCSLGGLRTEMLNRDSDETKANARLEQVIEAIKSKDKDALKSLFSKKALEEAVDFDSSMNDFFDFFQGKVDSWEKPSGPKVSETNDYGHVKKEVSSYYYVNTDKQKYFFLLRDYPVDTDHPDNVGLYLLLVVKSEDEEKIWDGDQKILYDGDQKISHVGIYIPIK</sequence>
<comment type="caution">
    <text evidence="1">The sequence shown here is derived from an EMBL/GenBank/DDBJ whole genome shotgun (WGS) entry which is preliminary data.</text>
</comment>
<name>A0A1V4SMH0_RUMHU</name>
<evidence type="ECO:0000313" key="2">
    <source>
        <dbReference type="Proteomes" id="UP000191554"/>
    </source>
</evidence>
<dbReference type="AlphaFoldDB" id="A0A1V4SMH0"/>
<dbReference type="Proteomes" id="UP000191554">
    <property type="component" value="Unassembled WGS sequence"/>
</dbReference>
<dbReference type="EMBL" id="MZGX01000005">
    <property type="protein sequence ID" value="OPX45079.1"/>
    <property type="molecule type" value="Genomic_DNA"/>
</dbReference>
<dbReference type="Gene3D" id="3.10.450.50">
    <property type="match status" value="1"/>
</dbReference>
<keyword evidence="2" id="KW-1185">Reference proteome</keyword>
<dbReference type="RefSeq" id="WP_080063422.1">
    <property type="nucleotide sequence ID" value="NZ_MZGX01000005.1"/>
</dbReference>
<gene>
    <name evidence="1" type="ORF">CLHUN_09660</name>
</gene>
<organism evidence="1 2">
    <name type="scientific">Ruminiclostridium hungatei</name>
    <name type="common">Clostridium hungatei</name>
    <dbReference type="NCBI Taxonomy" id="48256"/>
    <lineage>
        <taxon>Bacteria</taxon>
        <taxon>Bacillati</taxon>
        <taxon>Bacillota</taxon>
        <taxon>Clostridia</taxon>
        <taxon>Eubacteriales</taxon>
        <taxon>Oscillospiraceae</taxon>
        <taxon>Ruminiclostridium</taxon>
    </lineage>
</organism>
<protein>
    <recommendedName>
        <fullName evidence="3">DUF5104 domain-containing protein</fullName>
    </recommendedName>
</protein>
<proteinExistence type="predicted"/>
<reference evidence="1 2" key="1">
    <citation type="submission" date="2017-03" db="EMBL/GenBank/DDBJ databases">
        <title>Genome sequence of Clostridium hungatei DSM 14427.</title>
        <authorList>
            <person name="Poehlein A."/>
            <person name="Daniel R."/>
        </authorList>
    </citation>
    <scope>NUCLEOTIDE SEQUENCE [LARGE SCALE GENOMIC DNA]</scope>
    <source>
        <strain evidence="1 2">DSM 14427</strain>
    </source>
</reference>
<dbReference type="OrthoDB" id="2071028at2"/>
<dbReference type="Pfam" id="PF17117">
    <property type="entry name" value="DUF5104"/>
    <property type="match status" value="1"/>
</dbReference>
<dbReference type="PROSITE" id="PS51257">
    <property type="entry name" value="PROKAR_LIPOPROTEIN"/>
    <property type="match status" value="1"/>
</dbReference>
<evidence type="ECO:0000313" key="1">
    <source>
        <dbReference type="EMBL" id="OPX45079.1"/>
    </source>
</evidence>
<dbReference type="InterPro" id="IPR031344">
    <property type="entry name" value="DUF5104"/>
</dbReference>
<evidence type="ECO:0008006" key="3">
    <source>
        <dbReference type="Google" id="ProtNLM"/>
    </source>
</evidence>
<accession>A0A1V4SMH0</accession>